<evidence type="ECO:0000259" key="7">
    <source>
        <dbReference type="Pfam" id="PF02687"/>
    </source>
</evidence>
<dbReference type="GO" id="GO:0005886">
    <property type="term" value="C:plasma membrane"/>
    <property type="evidence" value="ECO:0007669"/>
    <property type="project" value="UniProtKB-SubCell"/>
</dbReference>
<feature type="transmembrane region" description="Helical" evidence="6">
    <location>
        <begin position="54"/>
        <end position="75"/>
    </location>
</feature>
<sequence length="124" mass="13766">MSSTGALLASIISFMGLLALSVLKVNRRTKEIGMRKVLGDSESGILNMLLKETLVLLLLSMIIAFIASYISMNYWLSGFSDRISLHWSHFVISGISAAIIMMIAVGWQSWRAAIKNPVESLRYE</sequence>
<protein>
    <submittedName>
        <fullName evidence="8">FtsX-like permease family protein</fullName>
    </submittedName>
</protein>
<evidence type="ECO:0000256" key="4">
    <source>
        <dbReference type="ARBA" id="ARBA00022989"/>
    </source>
</evidence>
<evidence type="ECO:0000313" key="9">
    <source>
        <dbReference type="Proteomes" id="UP000191055"/>
    </source>
</evidence>
<keyword evidence="2" id="KW-1003">Cell membrane</keyword>
<keyword evidence="9" id="KW-1185">Reference proteome</keyword>
<dbReference type="RefSeq" id="WP_079556694.1">
    <property type="nucleotide sequence ID" value="NZ_CP021904.1"/>
</dbReference>
<dbReference type="PANTHER" id="PTHR30572">
    <property type="entry name" value="MEMBRANE COMPONENT OF TRANSPORTER-RELATED"/>
    <property type="match status" value="1"/>
</dbReference>
<feature type="domain" description="ABC3 transporter permease C-terminal" evidence="7">
    <location>
        <begin position="6"/>
        <end position="117"/>
    </location>
</feature>
<reference evidence="8 9" key="1">
    <citation type="submission" date="2017-02" db="EMBL/GenBank/DDBJ databases">
        <authorList>
            <person name="Peterson S.W."/>
        </authorList>
    </citation>
    <scope>NUCLEOTIDE SEQUENCE [LARGE SCALE GENOMIC DNA]</scope>
    <source>
        <strain evidence="8 9">DSM 24412</strain>
    </source>
</reference>
<evidence type="ECO:0000313" key="8">
    <source>
        <dbReference type="EMBL" id="SKB64168.1"/>
    </source>
</evidence>
<dbReference type="KEGG" id="asx:CDL62_15880"/>
<evidence type="ECO:0000256" key="5">
    <source>
        <dbReference type="ARBA" id="ARBA00023136"/>
    </source>
</evidence>
<comment type="subcellular location">
    <subcellularLocation>
        <location evidence="1">Cell membrane</location>
        <topology evidence="1">Multi-pass membrane protein</topology>
    </subcellularLocation>
</comment>
<proteinExistence type="predicted"/>
<keyword evidence="4 6" id="KW-1133">Transmembrane helix</keyword>
<dbReference type="Proteomes" id="UP000191055">
    <property type="component" value="Unassembled WGS sequence"/>
</dbReference>
<feature type="transmembrane region" description="Helical" evidence="6">
    <location>
        <begin position="6"/>
        <end position="26"/>
    </location>
</feature>
<evidence type="ECO:0000256" key="3">
    <source>
        <dbReference type="ARBA" id="ARBA00022692"/>
    </source>
</evidence>
<keyword evidence="3 6" id="KW-0812">Transmembrane</keyword>
<gene>
    <name evidence="8" type="ORF">SAMN03080601_00907</name>
</gene>
<dbReference type="Pfam" id="PF02687">
    <property type="entry name" value="FtsX"/>
    <property type="match status" value="1"/>
</dbReference>
<dbReference type="STRING" id="889453.SAMN03080601_00907"/>
<dbReference type="PANTHER" id="PTHR30572:SF18">
    <property type="entry name" value="ABC-TYPE MACROLIDE FAMILY EXPORT SYSTEM PERMEASE COMPONENT 2"/>
    <property type="match status" value="1"/>
</dbReference>
<feature type="transmembrane region" description="Helical" evidence="6">
    <location>
        <begin position="87"/>
        <end position="107"/>
    </location>
</feature>
<dbReference type="InterPro" id="IPR003838">
    <property type="entry name" value="ABC3_permease_C"/>
</dbReference>
<keyword evidence="5 6" id="KW-0472">Membrane</keyword>
<dbReference type="EMBL" id="FUYV01000004">
    <property type="protein sequence ID" value="SKB64168.1"/>
    <property type="molecule type" value="Genomic_DNA"/>
</dbReference>
<name>A0A1T5CXC3_9BACT</name>
<evidence type="ECO:0000256" key="2">
    <source>
        <dbReference type="ARBA" id="ARBA00022475"/>
    </source>
</evidence>
<dbReference type="GO" id="GO:0022857">
    <property type="term" value="F:transmembrane transporter activity"/>
    <property type="evidence" value="ECO:0007669"/>
    <property type="project" value="TreeGrafter"/>
</dbReference>
<evidence type="ECO:0000256" key="1">
    <source>
        <dbReference type="ARBA" id="ARBA00004651"/>
    </source>
</evidence>
<accession>A0A1T5CXC3</accession>
<evidence type="ECO:0000256" key="6">
    <source>
        <dbReference type="SAM" id="Phobius"/>
    </source>
</evidence>
<dbReference type="InterPro" id="IPR050250">
    <property type="entry name" value="Macrolide_Exporter_MacB"/>
</dbReference>
<dbReference type="OrthoDB" id="905059at2"/>
<organism evidence="8 9">
    <name type="scientific">Alkalitalea saponilacus</name>
    <dbReference type="NCBI Taxonomy" id="889453"/>
    <lineage>
        <taxon>Bacteria</taxon>
        <taxon>Pseudomonadati</taxon>
        <taxon>Bacteroidota</taxon>
        <taxon>Bacteroidia</taxon>
        <taxon>Marinilabiliales</taxon>
        <taxon>Marinilabiliaceae</taxon>
        <taxon>Alkalitalea</taxon>
    </lineage>
</organism>
<dbReference type="AlphaFoldDB" id="A0A1T5CXC3"/>